<comment type="caution">
    <text evidence="10">The sequence shown here is derived from an EMBL/GenBank/DDBJ whole genome shotgun (WGS) entry which is preliminary data.</text>
</comment>
<reference evidence="10" key="1">
    <citation type="journal article" date="2018" name="Nat. Plants">
        <title>Whole-genome landscape of Medicago truncatula symbiotic genes.</title>
        <authorList>
            <person name="Pecrix Y."/>
            <person name="Gamas P."/>
            <person name="Carrere S."/>
        </authorList>
    </citation>
    <scope>NUCLEOTIDE SEQUENCE</scope>
    <source>
        <tissue evidence="10">Leaves</tissue>
    </source>
</reference>
<dbReference type="SUPFAM" id="SSF55729">
    <property type="entry name" value="Acyl-CoA N-acyltransferases (Nat)"/>
    <property type="match status" value="1"/>
</dbReference>
<proteinExistence type="predicted"/>
<name>A0A396J566_MEDTR</name>
<comment type="subcellular location">
    <subcellularLocation>
        <location evidence="1">Nucleus</location>
    </subcellularLocation>
</comment>
<dbReference type="InterPro" id="IPR000182">
    <property type="entry name" value="GNAT_dom"/>
</dbReference>
<sequence length="472" mass="52579">MTSPSTLQSKKRQRESEEGTTITTTISSSPLQSKDRPRESEETDKSTSSKVSKASSSGSVKKATLTTVSRSTSKENEKHVSQSESEVSNSVDSGKRGKVLKREGIRGKCSQLIKDGVLVSGTIVFCRACDCCQVKFTLTKFEAHACCTKPRPSKSIFLQDRTSLLDLDRRMKALSSANQKGNDCNAEAKSEAANSYVVEKKSQENNNTCSVCGFGGDLILCDGCPSSFHSDCLGPNRDPDGMWLCPSCCCRICCQPKCKQEFANDIDDDILACVQCERKFHFGCAKATRIGQPNEVFSHMDNIIEKNNWFCHEVCGNMFLCLQKLLGIPNKLGNDLTWTLLKGASSEEKRLNFRGFYTVIIEKGGKVSYVATVRIYGQKVAEIVFMATKKKYRRQGMCCLLMKGLEEQLINLGVGSLVLHSSKDAIDTWKKSFHFVEMTNEDKCKFVHYTFFEFQDTIMCLKSLNKESVLSH</sequence>
<dbReference type="InterPro" id="IPR042163">
    <property type="entry name" value="PHF12"/>
</dbReference>
<evidence type="ECO:0000256" key="3">
    <source>
        <dbReference type="ARBA" id="ARBA00022771"/>
    </source>
</evidence>
<accession>A0A396J566</accession>
<dbReference type="InterPro" id="IPR011011">
    <property type="entry name" value="Znf_FYVE_PHD"/>
</dbReference>
<dbReference type="InterPro" id="IPR019787">
    <property type="entry name" value="Znf_PHD-finger"/>
</dbReference>
<dbReference type="GO" id="GO:0061733">
    <property type="term" value="F:protein-lysine-acetyltransferase activity"/>
    <property type="evidence" value="ECO:0007669"/>
    <property type="project" value="UniProtKB-EC"/>
</dbReference>
<gene>
    <name evidence="10" type="ORF">MtrunA17_Chr3g0134851</name>
</gene>
<evidence type="ECO:0000313" key="10">
    <source>
        <dbReference type="EMBL" id="RHN70377.1"/>
    </source>
</evidence>
<evidence type="ECO:0000259" key="8">
    <source>
        <dbReference type="PROSITE" id="PS50016"/>
    </source>
</evidence>
<feature type="compositionally biased region" description="Basic and acidic residues" evidence="7">
    <location>
        <begin position="33"/>
        <end position="47"/>
    </location>
</feature>
<dbReference type="InterPro" id="IPR032308">
    <property type="entry name" value="TDBD"/>
</dbReference>
<protein>
    <submittedName>
        <fullName evidence="10">Putative histone acetyltransferase chromatin regulator PHD family</fullName>
        <ecNumber evidence="10">2.3.1.48</ecNumber>
    </submittedName>
</protein>
<dbReference type="PROSITE" id="PS51186">
    <property type="entry name" value="GNAT"/>
    <property type="match status" value="1"/>
</dbReference>
<dbReference type="InterPro" id="IPR056511">
    <property type="entry name" value="IDM1_C"/>
</dbReference>
<evidence type="ECO:0000256" key="6">
    <source>
        <dbReference type="PROSITE-ProRule" id="PRU00146"/>
    </source>
</evidence>
<dbReference type="Gene3D" id="3.40.630.30">
    <property type="match status" value="1"/>
</dbReference>
<feature type="domain" description="N-acetyltransferase" evidence="9">
    <location>
        <begin position="317"/>
        <end position="456"/>
    </location>
</feature>
<keyword evidence="3 6" id="KW-0863">Zinc-finger</keyword>
<feature type="compositionally biased region" description="Low complexity" evidence="7">
    <location>
        <begin position="82"/>
        <end position="92"/>
    </location>
</feature>
<dbReference type="SUPFAM" id="SSF57903">
    <property type="entry name" value="FYVE/PHD zinc finger"/>
    <property type="match status" value="1"/>
</dbReference>
<keyword evidence="5" id="KW-0539">Nucleus</keyword>
<dbReference type="InterPro" id="IPR016181">
    <property type="entry name" value="Acyl_CoA_acyltransferase"/>
</dbReference>
<organism evidence="10">
    <name type="scientific">Medicago truncatula</name>
    <name type="common">Barrel medic</name>
    <name type="synonym">Medicago tribuloides</name>
    <dbReference type="NCBI Taxonomy" id="3880"/>
    <lineage>
        <taxon>Eukaryota</taxon>
        <taxon>Viridiplantae</taxon>
        <taxon>Streptophyta</taxon>
        <taxon>Embryophyta</taxon>
        <taxon>Tracheophyta</taxon>
        <taxon>Spermatophyta</taxon>
        <taxon>Magnoliopsida</taxon>
        <taxon>eudicotyledons</taxon>
        <taxon>Gunneridae</taxon>
        <taxon>Pentapetalae</taxon>
        <taxon>rosids</taxon>
        <taxon>fabids</taxon>
        <taxon>Fabales</taxon>
        <taxon>Fabaceae</taxon>
        <taxon>Papilionoideae</taxon>
        <taxon>50 kb inversion clade</taxon>
        <taxon>NPAAA clade</taxon>
        <taxon>Hologalegina</taxon>
        <taxon>IRL clade</taxon>
        <taxon>Trifolieae</taxon>
        <taxon>Medicago</taxon>
    </lineage>
</organism>
<feature type="compositionally biased region" description="Basic and acidic residues" evidence="7">
    <location>
        <begin position="72"/>
        <end position="81"/>
    </location>
</feature>
<dbReference type="Pfam" id="PF23209">
    <property type="entry name" value="IDM1_C"/>
    <property type="match status" value="1"/>
</dbReference>
<keyword evidence="10" id="KW-0012">Acyltransferase</keyword>
<dbReference type="Gramene" id="rna18947">
    <property type="protein sequence ID" value="RHN70377.1"/>
    <property type="gene ID" value="gene18947"/>
</dbReference>
<dbReference type="AlphaFoldDB" id="A0A396J566"/>
<feature type="compositionally biased region" description="Low complexity" evidence="7">
    <location>
        <begin position="20"/>
        <end position="29"/>
    </location>
</feature>
<dbReference type="PROSITE" id="PS50016">
    <property type="entry name" value="ZF_PHD_2"/>
    <property type="match status" value="1"/>
</dbReference>
<feature type="region of interest" description="Disordered" evidence="7">
    <location>
        <begin position="1"/>
        <end position="95"/>
    </location>
</feature>
<evidence type="ECO:0000256" key="5">
    <source>
        <dbReference type="ARBA" id="ARBA00023242"/>
    </source>
</evidence>
<dbReference type="GO" id="GO:0005634">
    <property type="term" value="C:nucleus"/>
    <property type="evidence" value="ECO:0007669"/>
    <property type="project" value="UniProtKB-SubCell"/>
</dbReference>
<keyword evidence="2" id="KW-0479">Metal-binding</keyword>
<dbReference type="CDD" id="cd04301">
    <property type="entry name" value="NAT_SF"/>
    <property type="match status" value="1"/>
</dbReference>
<dbReference type="EMBL" id="PSQE01000003">
    <property type="protein sequence ID" value="RHN70377.1"/>
    <property type="molecule type" value="Genomic_DNA"/>
</dbReference>
<feature type="compositionally biased region" description="Low complexity" evidence="7">
    <location>
        <begin position="48"/>
        <end position="64"/>
    </location>
</feature>
<dbReference type="Pfam" id="PF00628">
    <property type="entry name" value="PHD"/>
    <property type="match status" value="1"/>
</dbReference>
<evidence type="ECO:0000256" key="1">
    <source>
        <dbReference type="ARBA" id="ARBA00004123"/>
    </source>
</evidence>
<evidence type="ECO:0000256" key="2">
    <source>
        <dbReference type="ARBA" id="ARBA00022723"/>
    </source>
</evidence>
<dbReference type="Gene3D" id="3.30.40.10">
    <property type="entry name" value="Zinc/RING finger domain, C3HC4 (zinc finger)"/>
    <property type="match status" value="1"/>
</dbReference>
<dbReference type="PANTHER" id="PTHR46309">
    <property type="entry name" value="PHD FINGER PROTEIN 12"/>
    <property type="match status" value="1"/>
</dbReference>
<keyword evidence="10" id="KW-0808">Transferase</keyword>
<dbReference type="EC" id="2.3.1.48" evidence="10"/>
<evidence type="ECO:0000256" key="7">
    <source>
        <dbReference type="SAM" id="MobiDB-lite"/>
    </source>
</evidence>
<dbReference type="GO" id="GO:0003714">
    <property type="term" value="F:transcription corepressor activity"/>
    <property type="evidence" value="ECO:0007669"/>
    <property type="project" value="InterPro"/>
</dbReference>
<dbReference type="PANTHER" id="PTHR46309:SF15">
    <property type="entry name" value="PHD-FINGER PROTEIN"/>
    <property type="match status" value="1"/>
</dbReference>
<evidence type="ECO:0000256" key="4">
    <source>
        <dbReference type="ARBA" id="ARBA00022833"/>
    </source>
</evidence>
<feature type="domain" description="PHD-type" evidence="8">
    <location>
        <begin position="206"/>
        <end position="251"/>
    </location>
</feature>
<dbReference type="GO" id="GO:0008270">
    <property type="term" value="F:zinc ion binding"/>
    <property type="evidence" value="ECO:0007669"/>
    <property type="project" value="UniProtKB-KW"/>
</dbReference>
<dbReference type="Proteomes" id="UP000265566">
    <property type="component" value="Chromosome 3"/>
</dbReference>
<dbReference type="InterPro" id="IPR001965">
    <property type="entry name" value="Znf_PHD"/>
</dbReference>
<dbReference type="Pfam" id="PF16135">
    <property type="entry name" value="TDBD"/>
    <property type="match status" value="1"/>
</dbReference>
<keyword evidence="4" id="KW-0862">Zinc</keyword>
<dbReference type="SMART" id="SM00249">
    <property type="entry name" value="PHD"/>
    <property type="match status" value="2"/>
</dbReference>
<evidence type="ECO:0000259" key="9">
    <source>
        <dbReference type="PROSITE" id="PS51186"/>
    </source>
</evidence>
<dbReference type="InterPro" id="IPR013083">
    <property type="entry name" value="Znf_RING/FYVE/PHD"/>
</dbReference>